<evidence type="ECO:0000313" key="5">
    <source>
        <dbReference type="Proteomes" id="UP001500618"/>
    </source>
</evidence>
<dbReference type="EMBL" id="BAAANY010000040">
    <property type="protein sequence ID" value="GAA1716502.1"/>
    <property type="molecule type" value="Genomic_DNA"/>
</dbReference>
<comment type="similarity">
    <text evidence="1">Belongs to the non-flavoprotein flavin reductase family.</text>
</comment>
<gene>
    <name evidence="4" type="ORF">GCM10009765_76500</name>
</gene>
<dbReference type="SMART" id="SM00903">
    <property type="entry name" value="Flavin_Reduct"/>
    <property type="match status" value="1"/>
</dbReference>
<comment type="caution">
    <text evidence="4">The sequence shown here is derived from an EMBL/GenBank/DDBJ whole genome shotgun (WGS) entry which is preliminary data.</text>
</comment>
<evidence type="ECO:0000313" key="4">
    <source>
        <dbReference type="EMBL" id="GAA1716502.1"/>
    </source>
</evidence>
<dbReference type="RefSeq" id="WP_163568414.1">
    <property type="nucleotide sequence ID" value="NZ_BAAANY010000040.1"/>
</dbReference>
<keyword evidence="2" id="KW-0560">Oxidoreductase</keyword>
<dbReference type="InterPro" id="IPR050268">
    <property type="entry name" value="NADH-dep_flavin_reductase"/>
</dbReference>
<evidence type="ECO:0000256" key="1">
    <source>
        <dbReference type="ARBA" id="ARBA00008898"/>
    </source>
</evidence>
<dbReference type="Gene3D" id="2.30.110.10">
    <property type="entry name" value="Electron Transport, Fmn-binding Protein, Chain A"/>
    <property type="match status" value="1"/>
</dbReference>
<keyword evidence="5" id="KW-1185">Reference proteome</keyword>
<feature type="domain" description="Flavin reductase like" evidence="3">
    <location>
        <begin position="24"/>
        <end position="176"/>
    </location>
</feature>
<dbReference type="Pfam" id="PF01613">
    <property type="entry name" value="Flavin_Reduct"/>
    <property type="match status" value="1"/>
</dbReference>
<dbReference type="InterPro" id="IPR002563">
    <property type="entry name" value="Flavin_Rdtase-like_dom"/>
</dbReference>
<sequence>MSTVSALVTDSCSAGVEPLFREVFRQHAVGVAVITAGADKPVGFTATSLVSVSADPPLLSFNISRTASSWPTLSRSEYVAVHLLAEHQGDLARVFATSGIDRFAAVPGWRHGPYQVPLLPNVLAHLVARVHTRIEAGDHVVVIAAVVDGAVPAGAGIDGPHPEAAPLVAHQGIWKGLR</sequence>
<dbReference type="PANTHER" id="PTHR30466:SF1">
    <property type="entry name" value="FMN REDUCTASE (NADH) RUTF"/>
    <property type="match status" value="1"/>
</dbReference>
<evidence type="ECO:0000259" key="3">
    <source>
        <dbReference type="SMART" id="SM00903"/>
    </source>
</evidence>
<dbReference type="Proteomes" id="UP001500618">
    <property type="component" value="Unassembled WGS sequence"/>
</dbReference>
<dbReference type="SUPFAM" id="SSF50475">
    <property type="entry name" value="FMN-binding split barrel"/>
    <property type="match status" value="1"/>
</dbReference>
<dbReference type="PANTHER" id="PTHR30466">
    <property type="entry name" value="FLAVIN REDUCTASE"/>
    <property type="match status" value="1"/>
</dbReference>
<proteinExistence type="inferred from homology"/>
<reference evidence="4 5" key="1">
    <citation type="journal article" date="2019" name="Int. J. Syst. Evol. Microbiol.">
        <title>The Global Catalogue of Microorganisms (GCM) 10K type strain sequencing project: providing services to taxonomists for standard genome sequencing and annotation.</title>
        <authorList>
            <consortium name="The Broad Institute Genomics Platform"/>
            <consortium name="The Broad Institute Genome Sequencing Center for Infectious Disease"/>
            <person name="Wu L."/>
            <person name="Ma J."/>
        </authorList>
    </citation>
    <scope>NUCLEOTIDE SEQUENCE [LARGE SCALE GENOMIC DNA]</scope>
    <source>
        <strain evidence="4 5">JCM 14718</strain>
    </source>
</reference>
<organism evidence="4 5">
    <name type="scientific">Fodinicola feengrottensis</name>
    <dbReference type="NCBI Taxonomy" id="435914"/>
    <lineage>
        <taxon>Bacteria</taxon>
        <taxon>Bacillati</taxon>
        <taxon>Actinomycetota</taxon>
        <taxon>Actinomycetes</taxon>
        <taxon>Mycobacteriales</taxon>
        <taxon>Fodinicola</taxon>
    </lineage>
</organism>
<accession>A0ABN2J277</accession>
<dbReference type="InterPro" id="IPR012349">
    <property type="entry name" value="Split_barrel_FMN-bd"/>
</dbReference>
<protein>
    <submittedName>
        <fullName evidence="4">Flavin reductase family protein</fullName>
    </submittedName>
</protein>
<name>A0ABN2J277_9ACTN</name>
<evidence type="ECO:0000256" key="2">
    <source>
        <dbReference type="ARBA" id="ARBA00023002"/>
    </source>
</evidence>